<feature type="region of interest" description="Disordered" evidence="1">
    <location>
        <begin position="1"/>
        <end position="20"/>
    </location>
</feature>
<keyword evidence="3" id="KW-1185">Reference proteome</keyword>
<dbReference type="RefSeq" id="WP_144843317.1">
    <property type="nucleotide sequence ID" value="NZ_VMRJ01000001.1"/>
</dbReference>
<feature type="compositionally biased region" description="Basic and acidic residues" evidence="1">
    <location>
        <begin position="170"/>
        <end position="180"/>
    </location>
</feature>
<feature type="compositionally biased region" description="Basic and acidic residues" evidence="1">
    <location>
        <begin position="118"/>
        <end position="130"/>
    </location>
</feature>
<dbReference type="AlphaFoldDB" id="A0A558C1Z3"/>
<evidence type="ECO:0000313" key="3">
    <source>
        <dbReference type="Proteomes" id="UP000317624"/>
    </source>
</evidence>
<protein>
    <submittedName>
        <fullName evidence="2">Uncharacterized protein</fullName>
    </submittedName>
</protein>
<proteinExistence type="predicted"/>
<dbReference type="EMBL" id="VMRJ01000001">
    <property type="protein sequence ID" value="TVT42798.1"/>
    <property type="molecule type" value="Genomic_DNA"/>
</dbReference>
<comment type="caution">
    <text evidence="2">The sequence shown here is derived from an EMBL/GenBank/DDBJ whole genome shotgun (WGS) entry which is preliminary data.</text>
</comment>
<feature type="region of interest" description="Disordered" evidence="1">
    <location>
        <begin position="117"/>
        <end position="180"/>
    </location>
</feature>
<dbReference type="OrthoDB" id="983051at2"/>
<organism evidence="2 3">
    <name type="scientific">Hymenobacter setariae</name>
    <dbReference type="NCBI Taxonomy" id="2594794"/>
    <lineage>
        <taxon>Bacteria</taxon>
        <taxon>Pseudomonadati</taxon>
        <taxon>Bacteroidota</taxon>
        <taxon>Cytophagia</taxon>
        <taxon>Cytophagales</taxon>
        <taxon>Hymenobacteraceae</taxon>
        <taxon>Hymenobacter</taxon>
    </lineage>
</organism>
<evidence type="ECO:0000313" key="2">
    <source>
        <dbReference type="EMBL" id="TVT42798.1"/>
    </source>
</evidence>
<dbReference type="Proteomes" id="UP000317624">
    <property type="component" value="Unassembled WGS sequence"/>
</dbReference>
<name>A0A558C1Z3_9BACT</name>
<feature type="compositionally biased region" description="Basic residues" evidence="1">
    <location>
        <begin position="1"/>
        <end position="14"/>
    </location>
</feature>
<reference evidence="2 3" key="1">
    <citation type="submission" date="2019-07" db="EMBL/GenBank/DDBJ databases">
        <title>Hymenobacter sp. straun FUR1 Genome sequencing and assembly.</title>
        <authorList>
            <person name="Chhetri G."/>
        </authorList>
    </citation>
    <scope>NUCLEOTIDE SEQUENCE [LARGE SCALE GENOMIC DNA]</scope>
    <source>
        <strain evidence="2 3">Fur1</strain>
    </source>
</reference>
<accession>A0A558C1Z3</accession>
<sequence length="180" mass="19385">MSVTRLKRKHRKNIARANNETRKIKNLLRTPVLKNVDLDELKSRFATSAPAAEAGEKKKPESDVKAEGLLDKVAHAASAAADKVKQVASDAADAVSHNSVVEKATAAVQEAAHNLVEGAKHVLNTDEKPQPEAQPTEPAKNEEAKVNQTGTEGFDEAEAVTKPVNEDGQEGEHPKPEIHL</sequence>
<evidence type="ECO:0000256" key="1">
    <source>
        <dbReference type="SAM" id="MobiDB-lite"/>
    </source>
</evidence>
<gene>
    <name evidence="2" type="ORF">FNT36_01510</name>
</gene>